<dbReference type="EMBL" id="JACHIF010000005">
    <property type="protein sequence ID" value="MBB5038399.1"/>
    <property type="molecule type" value="Genomic_DNA"/>
</dbReference>
<dbReference type="AlphaFoldDB" id="A0A7W7YLR8"/>
<sequence>MPIPPSRHARLAIACLMVMQTVSAPSTLRADSAALRFSLSPTTADADASGKMSGSFGVKKSLFKVEVAKLAPSSTYDLKVNDLVQATFTTTSKGTARIEFRAPAKSGQDALDFDPRGGLVSIVKEGVPHLEGIFSGAGESAGSSVNEQAYLTNLTQNPKARASVRFTQDTKGVKRFTVDVSNAPDGLCKLLVGGQEVGEMTITKKRGKLLFEAGKTGSKAMPLTFDPRGATVDLIQGETSLFTGTMKAQSFGANTDKKAAYLLAIPPVSEETVGQAKAKWTVSEKAVRKFSVELEDVALGSYEFSVNGIRKGLIEITGESGELEFSNQPDGEALLLDFDPILATLSISQDETVLFSGVFDPSVLATKPAPEAESRLDENLTSTGLVPAASAKARYEVDNKGYHRFKVEMEDSTVGVYSLLVGGVHRASIRVVQTVNGPEGEVEFGTKTEPGKVSLKFDPRGQLVEIANSSREVLFSHILGSGSAAVGGGGGNVSTPLLIQGSLFASSGASGLVSFSFQKDEDGGASFKLQARGLSAGSYDVVIGGITRGTLIVEEDDSVTEGEVEFDDTPKRDEVLLNFEVLGQEVAIKQGETIFFSRVIPLE</sequence>
<comment type="caution">
    <text evidence="2">The sequence shown here is derived from an EMBL/GenBank/DDBJ whole genome shotgun (WGS) entry which is preliminary data.</text>
</comment>
<evidence type="ECO:0000313" key="2">
    <source>
        <dbReference type="EMBL" id="MBB5038399.1"/>
    </source>
</evidence>
<evidence type="ECO:0000256" key="1">
    <source>
        <dbReference type="SAM" id="SignalP"/>
    </source>
</evidence>
<accession>A0A7W7YLR8</accession>
<dbReference type="RefSeq" id="WP_184209190.1">
    <property type="nucleotide sequence ID" value="NZ_JACHIF010000005.1"/>
</dbReference>
<name>A0A7W7YLR8_9BACT</name>
<keyword evidence="1" id="KW-0732">Signal</keyword>
<organism evidence="2 3">
    <name type="scientific">Prosthecobacter dejongeii</name>
    <dbReference type="NCBI Taxonomy" id="48465"/>
    <lineage>
        <taxon>Bacteria</taxon>
        <taxon>Pseudomonadati</taxon>
        <taxon>Verrucomicrobiota</taxon>
        <taxon>Verrucomicrobiia</taxon>
        <taxon>Verrucomicrobiales</taxon>
        <taxon>Verrucomicrobiaceae</taxon>
        <taxon>Prosthecobacter</taxon>
    </lineage>
</organism>
<proteinExistence type="predicted"/>
<dbReference type="Proteomes" id="UP000534294">
    <property type="component" value="Unassembled WGS sequence"/>
</dbReference>
<evidence type="ECO:0000313" key="3">
    <source>
        <dbReference type="Proteomes" id="UP000534294"/>
    </source>
</evidence>
<feature type="signal peptide" evidence="1">
    <location>
        <begin position="1"/>
        <end position="24"/>
    </location>
</feature>
<reference evidence="2 3" key="1">
    <citation type="submission" date="2020-08" db="EMBL/GenBank/DDBJ databases">
        <title>Genomic Encyclopedia of Type Strains, Phase IV (KMG-IV): sequencing the most valuable type-strain genomes for metagenomic binning, comparative biology and taxonomic classification.</title>
        <authorList>
            <person name="Goeker M."/>
        </authorList>
    </citation>
    <scope>NUCLEOTIDE SEQUENCE [LARGE SCALE GENOMIC DNA]</scope>
    <source>
        <strain evidence="2 3">DSM 12251</strain>
    </source>
</reference>
<protein>
    <submittedName>
        <fullName evidence="2">Uncharacterized protein</fullName>
    </submittedName>
</protein>
<keyword evidence="3" id="KW-1185">Reference proteome</keyword>
<feature type="chain" id="PRO_5031088024" evidence="1">
    <location>
        <begin position="25"/>
        <end position="603"/>
    </location>
</feature>
<gene>
    <name evidence="2" type="ORF">HNQ64_002662</name>
</gene>